<evidence type="ECO:0000256" key="4">
    <source>
        <dbReference type="PROSITE-ProRule" id="PRU00325"/>
    </source>
</evidence>
<evidence type="ECO:0000256" key="1">
    <source>
        <dbReference type="ARBA" id="ARBA00022723"/>
    </source>
</evidence>
<sequence>MESKLVERIEEARGVTVIRSDEHVFQVVTEKHEYRVDLLSRECTCNNWGIDGFPCRHAIASIGDKGIPRENDGALKSRILFFPYCTISGDSFGTISAFSFGTRWWTVLSV</sequence>
<keyword evidence="2 4" id="KW-0863">Zinc-finger</keyword>
<keyword evidence="7" id="KW-1185">Reference proteome</keyword>
<evidence type="ECO:0000313" key="7">
    <source>
        <dbReference type="Proteomes" id="UP000631114"/>
    </source>
</evidence>
<accession>A0A835HG74</accession>
<keyword evidence="1" id="KW-0479">Metal-binding</keyword>
<dbReference type="EMBL" id="JADFTS010000007">
    <property type="protein sequence ID" value="KAF9597829.1"/>
    <property type="molecule type" value="Genomic_DNA"/>
</dbReference>
<dbReference type="GO" id="GO:0008270">
    <property type="term" value="F:zinc ion binding"/>
    <property type="evidence" value="ECO:0007669"/>
    <property type="project" value="UniProtKB-KW"/>
</dbReference>
<dbReference type="InterPro" id="IPR007527">
    <property type="entry name" value="Znf_SWIM"/>
</dbReference>
<reference evidence="6 7" key="1">
    <citation type="submission" date="2020-10" db="EMBL/GenBank/DDBJ databases">
        <title>The Coptis chinensis genome and diversification of protoberbering-type alkaloids.</title>
        <authorList>
            <person name="Wang B."/>
            <person name="Shu S."/>
            <person name="Song C."/>
            <person name="Liu Y."/>
        </authorList>
    </citation>
    <scope>NUCLEOTIDE SEQUENCE [LARGE SCALE GENOMIC DNA]</scope>
    <source>
        <strain evidence="6">HL-2020</strain>
        <tissue evidence="6">Leaf</tissue>
    </source>
</reference>
<dbReference type="Proteomes" id="UP000631114">
    <property type="component" value="Unassembled WGS sequence"/>
</dbReference>
<feature type="domain" description="SWIM-type" evidence="5">
    <location>
        <begin position="34"/>
        <end position="66"/>
    </location>
</feature>
<keyword evidence="3" id="KW-0862">Zinc</keyword>
<comment type="caution">
    <text evidence="6">The sequence shown here is derived from an EMBL/GenBank/DDBJ whole genome shotgun (WGS) entry which is preliminary data.</text>
</comment>
<protein>
    <recommendedName>
        <fullName evidence="5">SWIM-type domain-containing protein</fullName>
    </recommendedName>
</protein>
<dbReference type="Pfam" id="PF04434">
    <property type="entry name" value="SWIM"/>
    <property type="match status" value="1"/>
</dbReference>
<dbReference type="PROSITE" id="PS50966">
    <property type="entry name" value="ZF_SWIM"/>
    <property type="match status" value="1"/>
</dbReference>
<evidence type="ECO:0000256" key="3">
    <source>
        <dbReference type="ARBA" id="ARBA00022833"/>
    </source>
</evidence>
<evidence type="ECO:0000256" key="2">
    <source>
        <dbReference type="ARBA" id="ARBA00022771"/>
    </source>
</evidence>
<evidence type="ECO:0000313" key="6">
    <source>
        <dbReference type="EMBL" id="KAF9597829.1"/>
    </source>
</evidence>
<dbReference type="SMART" id="SM00575">
    <property type="entry name" value="ZnF_PMZ"/>
    <property type="match status" value="1"/>
</dbReference>
<gene>
    <name evidence="6" type="ORF">IFM89_021914</name>
</gene>
<dbReference type="InterPro" id="IPR006564">
    <property type="entry name" value="Znf_PMZ"/>
</dbReference>
<dbReference type="AlphaFoldDB" id="A0A835HG74"/>
<proteinExistence type="predicted"/>
<name>A0A835HG74_9MAGN</name>
<organism evidence="6 7">
    <name type="scientific">Coptis chinensis</name>
    <dbReference type="NCBI Taxonomy" id="261450"/>
    <lineage>
        <taxon>Eukaryota</taxon>
        <taxon>Viridiplantae</taxon>
        <taxon>Streptophyta</taxon>
        <taxon>Embryophyta</taxon>
        <taxon>Tracheophyta</taxon>
        <taxon>Spermatophyta</taxon>
        <taxon>Magnoliopsida</taxon>
        <taxon>Ranunculales</taxon>
        <taxon>Ranunculaceae</taxon>
        <taxon>Coptidoideae</taxon>
        <taxon>Coptis</taxon>
    </lineage>
</organism>
<evidence type="ECO:0000259" key="5">
    <source>
        <dbReference type="PROSITE" id="PS50966"/>
    </source>
</evidence>